<evidence type="ECO:0000259" key="1">
    <source>
        <dbReference type="PROSITE" id="PS51186"/>
    </source>
</evidence>
<dbReference type="RefSeq" id="WP_158017111.1">
    <property type="nucleotide sequence ID" value="NZ_CBCSKE010000083.1"/>
</dbReference>
<dbReference type="AlphaFoldDB" id="A0A3S4BIV6"/>
<dbReference type="NCBIfam" id="TIGR01686">
    <property type="entry name" value="FkbH"/>
    <property type="match status" value="1"/>
</dbReference>
<proteinExistence type="predicted"/>
<dbReference type="SUPFAM" id="SSF55729">
    <property type="entry name" value="Acyl-CoA N-acyltransferases (Nat)"/>
    <property type="match status" value="1"/>
</dbReference>
<protein>
    <submittedName>
        <fullName evidence="2">FkbH domain protein</fullName>
    </submittedName>
</protein>
<dbReference type="InterPro" id="IPR016181">
    <property type="entry name" value="Acyl_CoA_acyltransferase"/>
</dbReference>
<accession>A0A3S4BIV6</accession>
<reference evidence="3" key="1">
    <citation type="submission" date="2018-02" db="EMBL/GenBank/DDBJ databases">
        <authorList>
            <person name="Seth-Smith MB H."/>
            <person name="Seth-Smith H."/>
        </authorList>
    </citation>
    <scope>NUCLEOTIDE SEQUENCE [LARGE SCALE GENOMIC DNA]</scope>
</reference>
<dbReference type="InterPro" id="IPR010033">
    <property type="entry name" value="HAD_SF_ppase_IIIC"/>
</dbReference>
<organism evidence="2 3">
    <name type="scientific">Mycobacterium basiliense</name>
    <dbReference type="NCBI Taxonomy" id="2094119"/>
    <lineage>
        <taxon>Bacteria</taxon>
        <taxon>Bacillati</taxon>
        <taxon>Actinomycetota</taxon>
        <taxon>Actinomycetes</taxon>
        <taxon>Mycobacteriales</taxon>
        <taxon>Mycobacteriaceae</taxon>
        <taxon>Mycobacterium</taxon>
    </lineage>
</organism>
<dbReference type="GO" id="GO:0016747">
    <property type="term" value="F:acyltransferase activity, transferring groups other than amino-acyl groups"/>
    <property type="evidence" value="ECO:0007669"/>
    <property type="project" value="InterPro"/>
</dbReference>
<dbReference type="Proteomes" id="UP000269998">
    <property type="component" value="Chromosome"/>
</dbReference>
<sequence length="360" mass="40722">MAEHTGFVKCLVWDLDNTLWNGTLLEGDNVLIADETRQVIEVLDSRGIIQSIASKNDRDLAWARVCELGISDYFVFPQIAWAPKSSSIKHIAEKLNFAFNAIAFIDDLATERAEVSYHLPDVRCYRNDDILTLPTLPEFSPIVTADASRRRNMYRAAEQREEFRSTFEDNDEDFLRSLNLRLRIESAAEEDIPRAEELTLRTSQMNATGVHYSEKTLRKLCAEPGYELMLASLDDRFGSHGIIGLILLEKNCAYWHLRLLATSCRVVMFGVGATILTWLINHASNAGVHLVADFRKTDRNRVMEVTYRFNGFGDSACACYSSLPHLEGVKRMHLVPESRAWPTTMRLEAPDLTATSSGRA</sequence>
<dbReference type="Gene3D" id="3.40.50.1000">
    <property type="entry name" value="HAD superfamily/HAD-like"/>
    <property type="match status" value="1"/>
</dbReference>
<dbReference type="InterPro" id="IPR010037">
    <property type="entry name" value="FkbH_domain"/>
</dbReference>
<feature type="domain" description="N-acetyltransferase" evidence="1">
    <location>
        <begin position="182"/>
        <end position="350"/>
    </location>
</feature>
<dbReference type="NCBIfam" id="TIGR01681">
    <property type="entry name" value="HAD-SF-IIIC"/>
    <property type="match status" value="1"/>
</dbReference>
<dbReference type="InterPro" id="IPR000182">
    <property type="entry name" value="GNAT_dom"/>
</dbReference>
<dbReference type="PROSITE" id="PS51186">
    <property type="entry name" value="GNAT"/>
    <property type="match status" value="1"/>
</dbReference>
<gene>
    <name evidence="2" type="ORF">MB901379_02748</name>
</gene>
<dbReference type="KEGG" id="mbai:MB901379_02748"/>
<dbReference type="EMBL" id="LR130759">
    <property type="protein sequence ID" value="VDM89179.1"/>
    <property type="molecule type" value="Genomic_DNA"/>
</dbReference>
<dbReference type="SUPFAM" id="SSF56784">
    <property type="entry name" value="HAD-like"/>
    <property type="match status" value="1"/>
</dbReference>
<dbReference type="OrthoDB" id="323926at2"/>
<evidence type="ECO:0000313" key="2">
    <source>
        <dbReference type="EMBL" id="VDM89179.1"/>
    </source>
</evidence>
<dbReference type="InterPro" id="IPR023214">
    <property type="entry name" value="HAD_sf"/>
</dbReference>
<keyword evidence="3" id="KW-1185">Reference proteome</keyword>
<dbReference type="InterPro" id="IPR036412">
    <property type="entry name" value="HAD-like_sf"/>
</dbReference>
<evidence type="ECO:0000313" key="3">
    <source>
        <dbReference type="Proteomes" id="UP000269998"/>
    </source>
</evidence>
<name>A0A3S4BIV6_9MYCO</name>